<protein>
    <submittedName>
        <fullName evidence="9">ABC transporter permease</fullName>
    </submittedName>
</protein>
<evidence type="ECO:0000313" key="10">
    <source>
        <dbReference type="Proteomes" id="UP001410795"/>
    </source>
</evidence>
<keyword evidence="3" id="KW-1003">Cell membrane</keyword>
<evidence type="ECO:0000313" key="9">
    <source>
        <dbReference type="EMBL" id="GAA3670225.1"/>
    </source>
</evidence>
<organism evidence="9 10">
    <name type="scientific">Microbacterium marinilacus</name>
    <dbReference type="NCBI Taxonomy" id="415209"/>
    <lineage>
        <taxon>Bacteria</taxon>
        <taxon>Bacillati</taxon>
        <taxon>Actinomycetota</taxon>
        <taxon>Actinomycetes</taxon>
        <taxon>Micrococcales</taxon>
        <taxon>Microbacteriaceae</taxon>
        <taxon>Microbacterium</taxon>
    </lineage>
</organism>
<evidence type="ECO:0000256" key="6">
    <source>
        <dbReference type="ARBA" id="ARBA00023136"/>
    </source>
</evidence>
<dbReference type="InterPro" id="IPR035906">
    <property type="entry name" value="MetI-like_sf"/>
</dbReference>
<keyword evidence="2 7" id="KW-0813">Transport</keyword>
<evidence type="ECO:0000256" key="2">
    <source>
        <dbReference type="ARBA" id="ARBA00022448"/>
    </source>
</evidence>
<feature type="transmembrane region" description="Helical" evidence="7">
    <location>
        <begin position="124"/>
        <end position="146"/>
    </location>
</feature>
<comment type="similarity">
    <text evidence="7">Belongs to the binding-protein-dependent transport system permease family.</text>
</comment>
<keyword evidence="4 7" id="KW-0812">Transmembrane</keyword>
<feature type="domain" description="ABC transmembrane type-1" evidence="8">
    <location>
        <begin position="120"/>
        <end position="321"/>
    </location>
</feature>
<proteinExistence type="inferred from homology"/>
<dbReference type="PANTHER" id="PTHR43163:SF6">
    <property type="entry name" value="DIPEPTIDE TRANSPORT SYSTEM PERMEASE PROTEIN DPPB-RELATED"/>
    <property type="match status" value="1"/>
</dbReference>
<evidence type="ECO:0000256" key="3">
    <source>
        <dbReference type="ARBA" id="ARBA00022475"/>
    </source>
</evidence>
<keyword evidence="6 7" id="KW-0472">Membrane</keyword>
<feature type="transmembrane region" description="Helical" evidence="7">
    <location>
        <begin position="30"/>
        <end position="48"/>
    </location>
</feature>
<dbReference type="InterPro" id="IPR000515">
    <property type="entry name" value="MetI-like"/>
</dbReference>
<gene>
    <name evidence="9" type="ORF">GCM10022202_35470</name>
</gene>
<evidence type="ECO:0000256" key="7">
    <source>
        <dbReference type="RuleBase" id="RU363032"/>
    </source>
</evidence>
<dbReference type="Pfam" id="PF00528">
    <property type="entry name" value="BPD_transp_1"/>
    <property type="match status" value="1"/>
</dbReference>
<comment type="caution">
    <text evidence="9">The sequence shown here is derived from an EMBL/GenBank/DDBJ whole genome shotgun (WGS) entry which is preliminary data.</text>
</comment>
<keyword evidence="10" id="KW-1185">Reference proteome</keyword>
<feature type="transmembrane region" description="Helical" evidence="7">
    <location>
        <begin position="253"/>
        <end position="278"/>
    </location>
</feature>
<evidence type="ECO:0000256" key="4">
    <source>
        <dbReference type="ARBA" id="ARBA00022692"/>
    </source>
</evidence>
<dbReference type="Proteomes" id="UP001410795">
    <property type="component" value="Unassembled WGS sequence"/>
</dbReference>
<dbReference type="Gene3D" id="1.10.3720.10">
    <property type="entry name" value="MetI-like"/>
    <property type="match status" value="1"/>
</dbReference>
<comment type="subcellular location">
    <subcellularLocation>
        <location evidence="1 7">Cell membrane</location>
        <topology evidence="1 7">Multi-pass membrane protein</topology>
    </subcellularLocation>
</comment>
<dbReference type="RefSeq" id="WP_221857061.1">
    <property type="nucleotide sequence ID" value="NZ_BAAAYV010000025.1"/>
</dbReference>
<dbReference type="SUPFAM" id="SSF161098">
    <property type="entry name" value="MetI-like"/>
    <property type="match status" value="1"/>
</dbReference>
<reference evidence="10" key="1">
    <citation type="journal article" date="2019" name="Int. J. Syst. Evol. Microbiol.">
        <title>The Global Catalogue of Microorganisms (GCM) 10K type strain sequencing project: providing services to taxonomists for standard genome sequencing and annotation.</title>
        <authorList>
            <consortium name="The Broad Institute Genomics Platform"/>
            <consortium name="The Broad Institute Genome Sequencing Center for Infectious Disease"/>
            <person name="Wu L."/>
            <person name="Ma J."/>
        </authorList>
    </citation>
    <scope>NUCLEOTIDE SEQUENCE [LARGE SCALE GENOMIC DNA]</scope>
    <source>
        <strain evidence="10">JCM 16546</strain>
    </source>
</reference>
<dbReference type="EMBL" id="BAAAYV010000025">
    <property type="protein sequence ID" value="GAA3670225.1"/>
    <property type="molecule type" value="Genomic_DNA"/>
</dbReference>
<feature type="transmembrane region" description="Helical" evidence="7">
    <location>
        <begin position="153"/>
        <end position="178"/>
    </location>
</feature>
<evidence type="ECO:0000259" key="8">
    <source>
        <dbReference type="PROSITE" id="PS50928"/>
    </source>
</evidence>
<feature type="transmembrane region" description="Helical" evidence="7">
    <location>
        <begin position="198"/>
        <end position="218"/>
    </location>
</feature>
<feature type="transmembrane region" description="Helical" evidence="7">
    <location>
        <begin position="298"/>
        <end position="324"/>
    </location>
</feature>
<dbReference type="PANTHER" id="PTHR43163">
    <property type="entry name" value="DIPEPTIDE TRANSPORT SYSTEM PERMEASE PROTEIN DPPB-RELATED"/>
    <property type="match status" value="1"/>
</dbReference>
<dbReference type="PROSITE" id="PS50928">
    <property type="entry name" value="ABC_TM1"/>
    <property type="match status" value="1"/>
</dbReference>
<keyword evidence="5 7" id="KW-1133">Transmembrane helix</keyword>
<sequence length="343" mass="36056">MTAADTQAVRAPRRADTSALGYLTRRLGQGVLVLWGAFTVSFIITYLLPGDAISILVAGGPGGDAGNVSEEDIAALRAEYNLDKPVLVQYALALWGAVRLDFGTSIMTGQDVVGMLAAALPQTLQLSLLALALSLVIGTVVALSAVYARSPWLATVLAGLPALGVAVPTFWIGLLLLQTFSFGLGWLPAMGNGGLETLILPALTLAVPNSALIAQVLLRSLEDIWRQPFVLALQGKGLTRLGLLLRHGLRNAVIPALSLAGVVAGNFLSGTVVVETVFTREGIGRLAQMGVQNQDLPLVQVIVVFAAAVFVLTSLAVDLLYPVIDPRMRRARSRAPRPAEEAA</sequence>
<name>A0ABP7BXV8_9MICO</name>
<evidence type="ECO:0000256" key="5">
    <source>
        <dbReference type="ARBA" id="ARBA00022989"/>
    </source>
</evidence>
<accession>A0ABP7BXV8</accession>
<evidence type="ECO:0000256" key="1">
    <source>
        <dbReference type="ARBA" id="ARBA00004651"/>
    </source>
</evidence>